<accession>A0A813YKF9</accession>
<keyword evidence="11" id="KW-0805">Transcription regulation</keyword>
<dbReference type="CDD" id="cd15531">
    <property type="entry name" value="PHD1_CHD_II"/>
    <property type="match status" value="1"/>
</dbReference>
<evidence type="ECO:0000256" key="8">
    <source>
        <dbReference type="ARBA" id="ARBA00022801"/>
    </source>
</evidence>
<dbReference type="SMART" id="SM01147">
    <property type="entry name" value="DUF1087"/>
    <property type="match status" value="1"/>
</dbReference>
<feature type="compositionally biased region" description="Acidic residues" evidence="18">
    <location>
        <begin position="247"/>
        <end position="257"/>
    </location>
</feature>
<evidence type="ECO:0000313" key="24">
    <source>
        <dbReference type="EMBL" id="CAF3670986.1"/>
    </source>
</evidence>
<dbReference type="PROSITE" id="PS00690">
    <property type="entry name" value="DEAH_ATP_HELICASE"/>
    <property type="match status" value="1"/>
</dbReference>
<comment type="caution">
    <text evidence="23">The sequence shown here is derived from an EMBL/GenBank/DDBJ whole genome shotgun (WGS) entry which is preliminary data.</text>
</comment>
<dbReference type="InterPro" id="IPR038718">
    <property type="entry name" value="SNF2-like_sf"/>
</dbReference>
<feature type="compositionally biased region" description="Basic residues" evidence="18">
    <location>
        <begin position="234"/>
        <end position="243"/>
    </location>
</feature>
<evidence type="ECO:0000313" key="25">
    <source>
        <dbReference type="Proteomes" id="UP000663829"/>
    </source>
</evidence>
<sequence>MPTDDNSGVSEARITDEVKTEMKKAKDQKSSKDVCDEYGIEYFDMKFTDSDYVNLSTFKLFTQHVRPILAQKYSKLATSKVMALMAAKWREFLEAKTTQIILPNETMASNESNDDGTTNSNDRMEVNEAKLLPPPSTTPTLSSSRSRRRKQTAQDEIDPDDVEDPEAEVSTSSTRGRKSGGNKRVPALKIKLGQKEQKEQQQLTITNSDLLDTSVGDMDKSLKQQQAAATALKKPNRARKRKRRDDEDPSNESDAEFEAMLVQSEMEEEEQPKKKRVKKPPKPPKKIARLNRKPIQNNTQDESLSTSATTATPLTTNRSMSEPGVCETDHQDYCEVCQQGGEIILCDTCPKAYHLVCLDPELEQAPEGDWSCPVCVKDGVPQAAKQPIVTALRKEEDDHHMEFCRVCRDGGELLCCDHCPSSYHMHCLIPPMTIIPEEDWFCPRCTIEPPRYVVKKVITWRWITHPDPSAIIDTTTVTQTTTKSDPPSTTTTTEQTSTTDTTTDAPADVRQRLVPFSDLTLLPGGKKGPPKTREFFVKYDGYSYWSCEWIPELQLEVHQPALWRCYEKKIRDAKQPQLTIDVEQEQEEDEEVSRRYWNPKLDDRYYKHGIRPEWLTVHRIINHRKEKNGPMYYLVKWRDLGYEQATWEVEKDGEYTDLLADWQQHIDSYWKLRNGAADDEKKKKKSVKASKRIIKDYSDDANRGLDTGIDSPDDSGGKYPPPRKRYEKQPDFIEATGGNLHQYQLEGLNWLRFSWSQNTDVILADEMGLGKTIQTISFLQALLKEGLSRGPFLISAPLATIINWEREFEFWAPDLYVVTYTGDKEARSVIRKNEFSFDEDAIRSGPRASRIRSGCKVKFHALLTSYELVSVDSATLSSVDWSVLVVDEAHRLKNNQSRFFRTLSDFSINYKVLLTGTPLQNNLEELYHLLNFLTPEKFSDMDGFLKEFSDLARDEQVKKLHDLLGSHMLRRLKADVLKNMPSKSEFIVRVELSPVQKKYYRAILTKNFDALNVKGGGGQVSLLNIVMELKKCSNHPYLLPAGHFEAPRAPNLAYEGNALIKACGKLDLLSKMLKKLKDQGHRVLIFSQMTRMLDILEDFLEFLGYKYERMDGKTGGMERQDAIDRFNAPGAEQFCFLLSTRSGGLGINLATADTVIIYDSDWNPHNDIQALSRAHRIGQQNKVMIYRFVTRNTVEERITQVAKKKMMLTHLIVRPGVGRGTNMSKKELDDILRFGTEDLFKDDDDGGGVGESGENSGQKIHYDDQTIEKLLDRSQEGIEEKEVGLNEYLSSFKVASYVTRDTNEDEEDEQELYQRQQLQQQIQATMDENQDASFWEKLLRAHYEQDRENENHAYGKGKRSKRLVNYAVPTTDPDWNEPNSDQASDYDAPSAGGEEEDVDFDETPDRKRKTGRDRPLPPLLNKMGTNIEVLGFNPRQRKAFLNAIMRFGIPPPDAFKSQWLVRDLRCKSEKEFRAYVSLFMKHLCENILDNSDTFSDGVPREGLSRHHVLSRIGIMSLIRKKVQEFESINGIWSMPEMAPSDISAESMDEFSSTSTQFTGTKPPLKQLNKTDSATSLSSMVQTNDTNLQSSESNELMTTEGTTTTSVNDSTNGGGNLIGESMSLSDLLMKPNGVTRDEKETTEASNDVDEEKKNITDKQSDEKPMSIITAPNSTTGRHKSAQPNRNEKLKDYKFMFNIADGGFTELHSLWLNEQRALVSNHEHEIWHRRHDYWLLAGVVTHGYGRWQDIQSDVKYSIINEPFKMEMGKGNFLEMKNKFLARRFKLLEQALVIEEQLRRAAFLGLAMEQTNPALTLSQRFSEVECLAECHQHLSKESLAGNKPANAVLNKVLTQLEELLSDMKQEINKLPATLSRLPPVTQRLNMSERVILSRLPNGQQQSSPTSNNNYPYSTYSNFIGPFALPALANNKTGSSSTSAVISSSPSLNFPVVTSSSTSSVESPLTTTRTTTTPTQARVIKSNTSNTTGVVHDLSLKIEKKGDVVIID</sequence>
<comment type="similarity">
    <text evidence="2">Belongs to the SNF2/RAD54 helicase family.</text>
</comment>
<dbReference type="GO" id="GO:0003682">
    <property type="term" value="F:chromatin binding"/>
    <property type="evidence" value="ECO:0007669"/>
    <property type="project" value="TreeGrafter"/>
</dbReference>
<dbReference type="SMART" id="SM00487">
    <property type="entry name" value="DEXDc"/>
    <property type="match status" value="1"/>
</dbReference>
<evidence type="ECO:0000256" key="15">
    <source>
        <dbReference type="ARBA" id="ARBA00049360"/>
    </source>
</evidence>
<dbReference type="InterPro" id="IPR019787">
    <property type="entry name" value="Znf_PHD-finger"/>
</dbReference>
<dbReference type="GO" id="GO:0000785">
    <property type="term" value="C:chromatin"/>
    <property type="evidence" value="ECO:0007669"/>
    <property type="project" value="TreeGrafter"/>
</dbReference>
<feature type="region of interest" description="Disordered" evidence="18">
    <location>
        <begin position="222"/>
        <end position="323"/>
    </location>
</feature>
<dbReference type="FunFam" id="3.30.40.10:FF:000001">
    <property type="entry name" value="chromodomain-helicase-DNA-binding protein 3 isoform X1"/>
    <property type="match status" value="1"/>
</dbReference>
<feature type="region of interest" description="Disordered" evidence="18">
    <location>
        <begin position="703"/>
        <end position="726"/>
    </location>
</feature>
<evidence type="ECO:0000259" key="22">
    <source>
        <dbReference type="PROSITE" id="PS51194"/>
    </source>
</evidence>
<dbReference type="InterPro" id="IPR023780">
    <property type="entry name" value="Chromo_domain"/>
</dbReference>
<comment type="subcellular location">
    <subcellularLocation>
        <location evidence="1">Nucleus</location>
    </subcellularLocation>
</comment>
<dbReference type="InterPro" id="IPR009463">
    <property type="entry name" value="DUF1087"/>
</dbReference>
<evidence type="ECO:0000256" key="5">
    <source>
        <dbReference type="ARBA" id="ARBA00022737"/>
    </source>
</evidence>
<dbReference type="GO" id="GO:0016887">
    <property type="term" value="F:ATP hydrolysis activity"/>
    <property type="evidence" value="ECO:0007669"/>
    <property type="project" value="TreeGrafter"/>
</dbReference>
<dbReference type="InterPro" id="IPR014001">
    <property type="entry name" value="Helicase_ATP-bd"/>
</dbReference>
<feature type="compositionally biased region" description="Basic residues" evidence="18">
    <location>
        <begin position="273"/>
        <end position="292"/>
    </location>
</feature>
<dbReference type="PROSITE" id="PS01359">
    <property type="entry name" value="ZF_PHD_1"/>
    <property type="match status" value="1"/>
</dbReference>
<keyword evidence="10" id="KW-0067">ATP-binding</keyword>
<keyword evidence="6" id="KW-0547">Nucleotide-binding</keyword>
<feature type="compositionally biased region" description="Polar residues" evidence="18">
    <location>
        <begin position="1567"/>
        <end position="1596"/>
    </location>
</feature>
<feature type="region of interest" description="Disordered" evidence="18">
    <location>
        <begin position="1549"/>
        <end position="1685"/>
    </location>
</feature>
<dbReference type="PANTHER" id="PTHR45623">
    <property type="entry name" value="CHROMODOMAIN-HELICASE-DNA-BINDING PROTEIN 3-RELATED-RELATED"/>
    <property type="match status" value="1"/>
</dbReference>
<feature type="region of interest" description="Disordered" evidence="18">
    <location>
        <begin position="1368"/>
        <end position="1420"/>
    </location>
</feature>
<evidence type="ECO:0000256" key="12">
    <source>
        <dbReference type="ARBA" id="ARBA00023125"/>
    </source>
</evidence>
<dbReference type="InterPro" id="IPR049730">
    <property type="entry name" value="SNF2/RAD54-like_C"/>
</dbReference>
<feature type="domain" description="Chromo" evidence="19">
    <location>
        <begin position="615"/>
        <end position="681"/>
    </location>
</feature>
<feature type="domain" description="Helicase C-terminal" evidence="22">
    <location>
        <begin position="1068"/>
        <end position="1229"/>
    </location>
</feature>
<dbReference type="SUPFAM" id="SSF57903">
    <property type="entry name" value="FYVE/PHD zinc finger"/>
    <property type="match status" value="2"/>
</dbReference>
<dbReference type="Pfam" id="PF08073">
    <property type="entry name" value="CHDNT"/>
    <property type="match status" value="1"/>
</dbReference>
<feature type="compositionally biased region" description="Acidic residues" evidence="18">
    <location>
        <begin position="1393"/>
        <end position="1402"/>
    </location>
</feature>
<dbReference type="SMART" id="SM01146">
    <property type="entry name" value="DUF1086"/>
    <property type="match status" value="1"/>
</dbReference>
<proteinExistence type="inferred from homology"/>
<keyword evidence="17" id="KW-0175">Coiled coil</keyword>
<evidence type="ECO:0000256" key="1">
    <source>
        <dbReference type="ARBA" id="ARBA00004123"/>
    </source>
</evidence>
<dbReference type="InterPro" id="IPR016197">
    <property type="entry name" value="Chromo-like_dom_sf"/>
</dbReference>
<dbReference type="GO" id="GO:0005524">
    <property type="term" value="F:ATP binding"/>
    <property type="evidence" value="ECO:0007669"/>
    <property type="project" value="UniProtKB-KW"/>
</dbReference>
<dbReference type="InterPro" id="IPR019786">
    <property type="entry name" value="Zinc_finger_PHD-type_CS"/>
</dbReference>
<feature type="compositionally biased region" description="Low complexity" evidence="18">
    <location>
        <begin position="476"/>
        <end position="504"/>
    </location>
</feature>
<feature type="compositionally biased region" description="Polar residues" evidence="18">
    <location>
        <begin position="1549"/>
        <end position="1559"/>
    </location>
</feature>
<dbReference type="Proteomes" id="UP000681722">
    <property type="component" value="Unassembled WGS sequence"/>
</dbReference>
<feature type="domain" description="PHD-type" evidence="20">
    <location>
        <begin position="331"/>
        <end position="378"/>
    </location>
</feature>
<dbReference type="Pfam" id="PF00176">
    <property type="entry name" value="SNF2-rel_dom"/>
    <property type="match status" value="1"/>
</dbReference>
<evidence type="ECO:0000256" key="2">
    <source>
        <dbReference type="ARBA" id="ARBA00007025"/>
    </source>
</evidence>
<keyword evidence="3" id="KW-0597">Phosphoprotein</keyword>
<dbReference type="InterPro" id="IPR012958">
    <property type="entry name" value="CHD_N"/>
</dbReference>
<feature type="compositionally biased region" description="Low complexity" evidence="18">
    <location>
        <begin position="303"/>
        <end position="316"/>
    </location>
</feature>
<dbReference type="Pfam" id="PF08074">
    <property type="entry name" value="CHDCT2"/>
    <property type="match status" value="1"/>
</dbReference>
<dbReference type="PANTHER" id="PTHR45623:SF17">
    <property type="entry name" value="CHROMODOMAIN-HELICASE-DNA-BINDING PROTEIN 3-RELATED"/>
    <property type="match status" value="1"/>
</dbReference>
<evidence type="ECO:0000256" key="6">
    <source>
        <dbReference type="ARBA" id="ARBA00022741"/>
    </source>
</evidence>
<keyword evidence="5" id="KW-0677">Repeat</keyword>
<comment type="catalytic activity">
    <reaction evidence="15">
        <text>ATP + H2O = ADP + phosphate + H(+)</text>
        <dbReference type="Rhea" id="RHEA:13065"/>
        <dbReference type="ChEBI" id="CHEBI:15377"/>
        <dbReference type="ChEBI" id="CHEBI:15378"/>
        <dbReference type="ChEBI" id="CHEBI:30616"/>
        <dbReference type="ChEBI" id="CHEBI:43474"/>
        <dbReference type="ChEBI" id="CHEBI:456216"/>
    </reaction>
</comment>
<dbReference type="PROSITE" id="PS50016">
    <property type="entry name" value="ZF_PHD_2"/>
    <property type="match status" value="2"/>
</dbReference>
<feature type="compositionally biased region" description="Acidic residues" evidence="18">
    <location>
        <begin position="155"/>
        <end position="167"/>
    </location>
</feature>
<keyword evidence="7 16" id="KW-0863">Zinc-finger</keyword>
<reference evidence="23" key="1">
    <citation type="submission" date="2021-02" db="EMBL/GenBank/DDBJ databases">
        <authorList>
            <person name="Nowell W R."/>
        </authorList>
    </citation>
    <scope>NUCLEOTIDE SEQUENCE</scope>
</reference>
<evidence type="ECO:0000256" key="11">
    <source>
        <dbReference type="ARBA" id="ARBA00023015"/>
    </source>
</evidence>
<evidence type="ECO:0000256" key="7">
    <source>
        <dbReference type="ARBA" id="ARBA00022771"/>
    </source>
</evidence>
<dbReference type="SUPFAM" id="SSF52540">
    <property type="entry name" value="P-loop containing nucleoside triphosphate hydrolases"/>
    <property type="match status" value="2"/>
</dbReference>
<dbReference type="Pfam" id="PF06461">
    <property type="entry name" value="CHDII_SANT-like"/>
    <property type="match status" value="1"/>
</dbReference>
<feature type="coiled-coil region" evidence="17">
    <location>
        <begin position="1843"/>
        <end position="1870"/>
    </location>
</feature>
<dbReference type="Gene3D" id="1.10.10.60">
    <property type="entry name" value="Homeodomain-like"/>
    <property type="match status" value="1"/>
</dbReference>
<evidence type="ECO:0000256" key="17">
    <source>
        <dbReference type="SAM" id="Coils"/>
    </source>
</evidence>
<dbReference type="GO" id="GO:0005634">
    <property type="term" value="C:nucleus"/>
    <property type="evidence" value="ECO:0007669"/>
    <property type="project" value="UniProtKB-SubCell"/>
</dbReference>
<dbReference type="Gene3D" id="2.40.50.40">
    <property type="match status" value="1"/>
</dbReference>
<dbReference type="InterPro" id="IPR001650">
    <property type="entry name" value="Helicase_C-like"/>
</dbReference>
<dbReference type="PROSITE" id="PS51194">
    <property type="entry name" value="HELICASE_CTER"/>
    <property type="match status" value="1"/>
</dbReference>
<dbReference type="GO" id="GO:0003677">
    <property type="term" value="F:DNA binding"/>
    <property type="evidence" value="ECO:0007669"/>
    <property type="project" value="UniProtKB-KW"/>
</dbReference>
<dbReference type="Pfam" id="PF00628">
    <property type="entry name" value="PHD"/>
    <property type="match status" value="2"/>
</dbReference>
<protein>
    <submittedName>
        <fullName evidence="23">Uncharacterized protein</fullName>
    </submittedName>
</protein>
<dbReference type="InterPro" id="IPR013083">
    <property type="entry name" value="Znf_RING/FYVE/PHD"/>
</dbReference>
<dbReference type="CDD" id="cd18793">
    <property type="entry name" value="SF2_C_SNF"/>
    <property type="match status" value="1"/>
</dbReference>
<dbReference type="PROSITE" id="PS51192">
    <property type="entry name" value="HELICASE_ATP_BIND_1"/>
    <property type="match status" value="1"/>
</dbReference>
<dbReference type="InterPro" id="IPR002464">
    <property type="entry name" value="DNA/RNA_helicase_DEAH_CS"/>
</dbReference>
<dbReference type="SMART" id="SM00490">
    <property type="entry name" value="HELICc"/>
    <property type="match status" value="1"/>
</dbReference>
<dbReference type="SMART" id="SM00298">
    <property type="entry name" value="CHROMO"/>
    <property type="match status" value="2"/>
</dbReference>
<dbReference type="InterPro" id="IPR000330">
    <property type="entry name" value="SNF2_N"/>
</dbReference>
<dbReference type="CDD" id="cd18662">
    <property type="entry name" value="CD2_tandem_CHD3-4_like"/>
    <property type="match status" value="1"/>
</dbReference>
<dbReference type="EMBL" id="CAJOBC010001312">
    <property type="protein sequence ID" value="CAF3670986.1"/>
    <property type="molecule type" value="Genomic_DNA"/>
</dbReference>
<keyword evidence="12" id="KW-0238">DNA-binding</keyword>
<evidence type="ECO:0000256" key="14">
    <source>
        <dbReference type="ARBA" id="ARBA00023242"/>
    </source>
</evidence>
<dbReference type="SUPFAM" id="SSF54160">
    <property type="entry name" value="Chromo domain-like"/>
    <property type="match status" value="2"/>
</dbReference>
<evidence type="ECO:0000256" key="18">
    <source>
        <dbReference type="SAM" id="MobiDB-lite"/>
    </source>
</evidence>
<dbReference type="EMBL" id="CAJNOQ010001312">
    <property type="protein sequence ID" value="CAF0885694.1"/>
    <property type="molecule type" value="Genomic_DNA"/>
</dbReference>
<feature type="region of interest" description="Disordered" evidence="18">
    <location>
        <begin position="1242"/>
        <end position="1262"/>
    </location>
</feature>
<keyword evidence="4" id="KW-0479">Metal-binding</keyword>
<dbReference type="InterPro" id="IPR027417">
    <property type="entry name" value="P-loop_NTPase"/>
</dbReference>
<feature type="region of interest" description="Disordered" evidence="18">
    <location>
        <begin position="104"/>
        <end position="205"/>
    </location>
</feature>
<evidence type="ECO:0000256" key="13">
    <source>
        <dbReference type="ARBA" id="ARBA00023163"/>
    </source>
</evidence>
<keyword evidence="8" id="KW-0378">Hydrolase</keyword>
<dbReference type="Gene3D" id="3.30.40.10">
    <property type="entry name" value="Zinc/RING finger domain, C3HC4 (zinc finger)"/>
    <property type="match status" value="2"/>
</dbReference>
<dbReference type="Proteomes" id="UP000663829">
    <property type="component" value="Unassembled WGS sequence"/>
</dbReference>
<dbReference type="Gene3D" id="3.40.50.300">
    <property type="entry name" value="P-loop containing nucleotide triphosphate hydrolases"/>
    <property type="match status" value="1"/>
</dbReference>
<dbReference type="Pfam" id="PF06465">
    <property type="entry name" value="DUF1087"/>
    <property type="match status" value="1"/>
</dbReference>
<dbReference type="Gene3D" id="3.40.50.10810">
    <property type="entry name" value="Tandem AAA-ATPase domain"/>
    <property type="match status" value="1"/>
</dbReference>
<evidence type="ECO:0000256" key="4">
    <source>
        <dbReference type="ARBA" id="ARBA00022723"/>
    </source>
</evidence>
<dbReference type="FunFam" id="3.40.50.300:FF:000015">
    <property type="entry name" value="chromodomain-helicase-DNA-binding protein 9 isoform X1"/>
    <property type="match status" value="1"/>
</dbReference>
<dbReference type="FunFam" id="3.40.50.10810:FF:000001">
    <property type="entry name" value="chromodomain-helicase-DNA-binding protein 3 isoform X1"/>
    <property type="match status" value="1"/>
</dbReference>
<organism evidence="23 25">
    <name type="scientific">Didymodactylos carnosus</name>
    <dbReference type="NCBI Taxonomy" id="1234261"/>
    <lineage>
        <taxon>Eukaryota</taxon>
        <taxon>Metazoa</taxon>
        <taxon>Spiralia</taxon>
        <taxon>Gnathifera</taxon>
        <taxon>Rotifera</taxon>
        <taxon>Eurotatoria</taxon>
        <taxon>Bdelloidea</taxon>
        <taxon>Philodinida</taxon>
        <taxon>Philodinidae</taxon>
        <taxon>Didymodactylos</taxon>
    </lineage>
</organism>
<dbReference type="FunFam" id="1.10.10.60:FF:000037">
    <property type="entry name" value="chromodomain-helicase-DNA-binding protein 3 isoform X1"/>
    <property type="match status" value="1"/>
</dbReference>
<dbReference type="InterPro" id="IPR011011">
    <property type="entry name" value="Znf_FYVE_PHD"/>
</dbReference>
<feature type="region of interest" description="Disordered" evidence="18">
    <location>
        <begin position="476"/>
        <end position="508"/>
    </location>
</feature>
<name>A0A813YKF9_9BILA</name>
<evidence type="ECO:0000259" key="19">
    <source>
        <dbReference type="PROSITE" id="PS50013"/>
    </source>
</evidence>
<gene>
    <name evidence="23" type="ORF">GPM918_LOCUS7849</name>
    <name evidence="24" type="ORF">SRO942_LOCUS7849</name>
</gene>
<evidence type="ECO:0000313" key="23">
    <source>
        <dbReference type="EMBL" id="CAF0885694.1"/>
    </source>
</evidence>
<evidence type="ECO:0000256" key="9">
    <source>
        <dbReference type="ARBA" id="ARBA00022833"/>
    </source>
</evidence>
<dbReference type="GO" id="GO:0008270">
    <property type="term" value="F:zinc ion binding"/>
    <property type="evidence" value="ECO:0007669"/>
    <property type="project" value="UniProtKB-KW"/>
</dbReference>
<feature type="compositionally biased region" description="Low complexity" evidence="18">
    <location>
        <begin position="223"/>
        <end position="233"/>
    </location>
</feature>
<keyword evidence="9" id="KW-0862">Zinc</keyword>
<dbReference type="InterPro" id="IPR001965">
    <property type="entry name" value="Znf_PHD"/>
</dbReference>
<dbReference type="GO" id="GO:0140658">
    <property type="term" value="F:ATP-dependent chromatin remodeler activity"/>
    <property type="evidence" value="ECO:0007669"/>
    <property type="project" value="TreeGrafter"/>
</dbReference>
<feature type="compositionally biased region" description="Basic and acidic residues" evidence="18">
    <location>
        <begin position="1649"/>
        <end position="1663"/>
    </location>
</feature>
<evidence type="ECO:0000259" key="20">
    <source>
        <dbReference type="PROSITE" id="PS50016"/>
    </source>
</evidence>
<evidence type="ECO:0000256" key="3">
    <source>
        <dbReference type="ARBA" id="ARBA00022553"/>
    </source>
</evidence>
<feature type="domain" description="PHD-type" evidence="20">
    <location>
        <begin position="401"/>
        <end position="448"/>
    </location>
</feature>
<dbReference type="InterPro" id="IPR009462">
    <property type="entry name" value="CHD_II_SANT-like"/>
</dbReference>
<dbReference type="CDD" id="cd15532">
    <property type="entry name" value="PHD2_CHD_II"/>
    <property type="match status" value="1"/>
</dbReference>
<evidence type="ECO:0000256" key="10">
    <source>
        <dbReference type="ARBA" id="ARBA00022840"/>
    </source>
</evidence>
<feature type="compositionally biased region" description="Low complexity" evidence="18">
    <location>
        <begin position="1597"/>
        <end position="1610"/>
    </location>
</feature>
<dbReference type="Pfam" id="PF00385">
    <property type="entry name" value="Chromo"/>
    <property type="match status" value="1"/>
</dbReference>
<dbReference type="InterPro" id="IPR000953">
    <property type="entry name" value="Chromo/chromo_shadow_dom"/>
</dbReference>
<keyword evidence="25" id="KW-1185">Reference proteome</keyword>
<keyword evidence="13" id="KW-0804">Transcription</keyword>
<evidence type="ECO:0000259" key="21">
    <source>
        <dbReference type="PROSITE" id="PS51192"/>
    </source>
</evidence>
<dbReference type="SMART" id="SM00249">
    <property type="entry name" value="PHD"/>
    <property type="match status" value="2"/>
</dbReference>
<dbReference type="InterPro" id="IPR012957">
    <property type="entry name" value="CHD_C2"/>
</dbReference>
<dbReference type="OrthoDB" id="5857104at2759"/>
<dbReference type="Pfam" id="PF00271">
    <property type="entry name" value="Helicase_C"/>
    <property type="match status" value="1"/>
</dbReference>
<keyword evidence="14" id="KW-0539">Nucleus</keyword>
<feature type="domain" description="Helicase ATP-binding" evidence="21">
    <location>
        <begin position="752"/>
        <end position="936"/>
    </location>
</feature>
<evidence type="ECO:0000256" key="16">
    <source>
        <dbReference type="PROSITE-ProRule" id="PRU00146"/>
    </source>
</evidence>
<dbReference type="GO" id="GO:0042393">
    <property type="term" value="F:histone binding"/>
    <property type="evidence" value="ECO:0007669"/>
    <property type="project" value="TreeGrafter"/>
</dbReference>
<dbReference type="PROSITE" id="PS50013">
    <property type="entry name" value="CHROMO_2"/>
    <property type="match status" value="1"/>
</dbReference>
<feature type="compositionally biased region" description="Polar residues" evidence="18">
    <location>
        <begin position="104"/>
        <end position="121"/>
    </location>
</feature>